<accession>A0A3R8Z6N0</accession>
<dbReference type="AlphaFoldDB" id="A0A3R8Z6N0"/>
<organism evidence="1 2">
    <name type="scientific">Enterobacter cloacae</name>
    <dbReference type="NCBI Taxonomy" id="550"/>
    <lineage>
        <taxon>Bacteria</taxon>
        <taxon>Pseudomonadati</taxon>
        <taxon>Pseudomonadota</taxon>
        <taxon>Gammaproteobacteria</taxon>
        <taxon>Enterobacterales</taxon>
        <taxon>Enterobacteriaceae</taxon>
        <taxon>Enterobacter</taxon>
        <taxon>Enterobacter cloacae complex</taxon>
    </lineage>
</organism>
<dbReference type="EMBL" id="RHWT01000054">
    <property type="protein sequence ID" value="RSB25454.1"/>
    <property type="molecule type" value="Genomic_DNA"/>
</dbReference>
<evidence type="ECO:0000313" key="2">
    <source>
        <dbReference type="Proteomes" id="UP000275321"/>
    </source>
</evidence>
<reference evidence="1 2" key="1">
    <citation type="submission" date="2018-10" db="EMBL/GenBank/DDBJ databases">
        <title>Transmission dynamics of multidrug resistant bacteria on intensive care unit surfaces.</title>
        <authorList>
            <person name="D'Souza A.W."/>
            <person name="Potter R.F."/>
            <person name="Wallace M."/>
            <person name="Shupe A."/>
            <person name="Patel S."/>
            <person name="Sun S."/>
            <person name="Gul D."/>
            <person name="Kwon J.H."/>
            <person name="Andleeb S."/>
            <person name="Burnham C.-A.D."/>
            <person name="Dantas G."/>
        </authorList>
    </citation>
    <scope>NUCLEOTIDE SEQUENCE [LARGE SCALE GENOMIC DNA]</scope>
    <source>
        <strain evidence="1 2">EC_073</strain>
    </source>
</reference>
<gene>
    <name evidence="1" type="ORF">EGK68_24005</name>
</gene>
<dbReference type="RefSeq" id="WP_125366622.1">
    <property type="nucleotide sequence ID" value="NZ_RHWT01000054.1"/>
</dbReference>
<protein>
    <submittedName>
        <fullName evidence="1">Uncharacterized protein</fullName>
    </submittedName>
</protein>
<comment type="caution">
    <text evidence="1">The sequence shown here is derived from an EMBL/GenBank/DDBJ whole genome shotgun (WGS) entry which is preliminary data.</text>
</comment>
<proteinExistence type="predicted"/>
<sequence>MHMIDFEINMADGKVKLDNKDLLIQREGEFIVSEPYKYLESINKVQRLIPYHYTVNAVLWFSKEFELIVRPLCFSNLPFVVQLIYKEGEYYKSINDWNKVSNIDMLNKEVDFLYRWVSEVYDLGEPDEKEKHSVTWSMEWGDITICYDIKSFNCGVYLTWS</sequence>
<dbReference type="Proteomes" id="UP000275321">
    <property type="component" value="Unassembled WGS sequence"/>
</dbReference>
<name>A0A3R8Z6N0_ENTCL</name>
<evidence type="ECO:0000313" key="1">
    <source>
        <dbReference type="EMBL" id="RSB25454.1"/>
    </source>
</evidence>